<protein>
    <submittedName>
        <fullName evidence="3">Uncharacterized protein</fullName>
    </submittedName>
</protein>
<comment type="caution">
    <text evidence="3">The sequence shown here is derived from an EMBL/GenBank/DDBJ whole genome shotgun (WGS) entry which is preliminary data.</text>
</comment>
<feature type="compositionally biased region" description="Polar residues" evidence="2">
    <location>
        <begin position="1"/>
        <end position="15"/>
    </location>
</feature>
<feature type="coiled-coil region" evidence="1">
    <location>
        <begin position="517"/>
        <end position="570"/>
    </location>
</feature>
<proteinExistence type="predicted"/>
<feature type="region of interest" description="Disordered" evidence="2">
    <location>
        <begin position="600"/>
        <end position="630"/>
    </location>
</feature>
<evidence type="ECO:0000256" key="2">
    <source>
        <dbReference type="SAM" id="MobiDB-lite"/>
    </source>
</evidence>
<dbReference type="EMBL" id="LGRX02021165">
    <property type="protein sequence ID" value="KAK3256984.1"/>
    <property type="molecule type" value="Genomic_DNA"/>
</dbReference>
<dbReference type="Proteomes" id="UP001190700">
    <property type="component" value="Unassembled WGS sequence"/>
</dbReference>
<feature type="compositionally biased region" description="Polar residues" evidence="2">
    <location>
        <begin position="681"/>
        <end position="699"/>
    </location>
</feature>
<reference evidence="3 4" key="1">
    <citation type="journal article" date="2015" name="Genome Biol. Evol.">
        <title>Comparative Genomics of a Bacterivorous Green Alga Reveals Evolutionary Causalities and Consequences of Phago-Mixotrophic Mode of Nutrition.</title>
        <authorList>
            <person name="Burns J.A."/>
            <person name="Paasch A."/>
            <person name="Narechania A."/>
            <person name="Kim E."/>
        </authorList>
    </citation>
    <scope>NUCLEOTIDE SEQUENCE [LARGE SCALE GENOMIC DNA]</scope>
    <source>
        <strain evidence="3 4">PLY_AMNH</strain>
    </source>
</reference>
<evidence type="ECO:0000256" key="1">
    <source>
        <dbReference type="SAM" id="Coils"/>
    </source>
</evidence>
<feature type="compositionally biased region" description="Polar residues" evidence="2">
    <location>
        <begin position="865"/>
        <end position="875"/>
    </location>
</feature>
<evidence type="ECO:0000313" key="3">
    <source>
        <dbReference type="EMBL" id="KAK3256984.1"/>
    </source>
</evidence>
<feature type="compositionally biased region" description="Basic and acidic residues" evidence="2">
    <location>
        <begin position="855"/>
        <end position="864"/>
    </location>
</feature>
<gene>
    <name evidence="3" type="ORF">CYMTET_33912</name>
</gene>
<accession>A0AAE0KQQ9</accession>
<organism evidence="3 4">
    <name type="scientific">Cymbomonas tetramitiformis</name>
    <dbReference type="NCBI Taxonomy" id="36881"/>
    <lineage>
        <taxon>Eukaryota</taxon>
        <taxon>Viridiplantae</taxon>
        <taxon>Chlorophyta</taxon>
        <taxon>Pyramimonadophyceae</taxon>
        <taxon>Pyramimonadales</taxon>
        <taxon>Pyramimonadaceae</taxon>
        <taxon>Cymbomonas</taxon>
    </lineage>
</organism>
<feature type="region of interest" description="Disordered" evidence="2">
    <location>
        <begin position="797"/>
        <end position="923"/>
    </location>
</feature>
<keyword evidence="1" id="KW-0175">Coiled coil</keyword>
<evidence type="ECO:0000313" key="4">
    <source>
        <dbReference type="Proteomes" id="UP001190700"/>
    </source>
</evidence>
<name>A0AAE0KQQ9_9CHLO</name>
<feature type="compositionally biased region" description="Polar residues" evidence="2">
    <location>
        <begin position="809"/>
        <end position="831"/>
    </location>
</feature>
<feature type="region of interest" description="Disordered" evidence="2">
    <location>
        <begin position="669"/>
        <end position="749"/>
    </location>
</feature>
<feature type="region of interest" description="Disordered" evidence="2">
    <location>
        <begin position="1"/>
        <end position="52"/>
    </location>
</feature>
<dbReference type="AlphaFoldDB" id="A0AAE0KQQ9"/>
<sequence>MSFGPSSYRRTSYASKSERHIPVTKHRRNSEYHRNVTSEVQSLTPLPPKGVEVGEIAERLEREREQEKASLEASVKVNSREKELEDANAEKERQISALTETLANKHAQEAANYNSIRDLKQVVLQQQLLEDDHYKSHAICGNKLFEVDAEAQSFASSSVANGDGGDIQVQQVLQHIEHTAAMQRSHRLRLQEELARLSERHTQMQAHLQNFTDLLEQQGERQMAQHEETTLMSVKYEVMEKQHQQTMVWLGEQMDASEQESRRQAEANETQSQQLQLLMEATARQQDQLQRFVETTEQHQDQLRRISQDSGEQREQQQLLRLEWQQQLRDMNEAFLKQETAQREQKDILLETTGKCENLERTLQDMSEGKVQETQELRRAVDSLQYQLRRISQDSGEQREQQQQLLRLEWQQQLRDMNEAFLKQEAAQREQKDILLETNGKCENLERTLQDVSEGKVQETQELRRAVEYLESGGGIRKEYQECFQQVRELSSTWANQLKAQRKQQTELVRVKHVKLRRVMKQEKRKVLSMLNKLKEQFYYIAAEQDAHHAQSVQQEVQAAQQAVQEAMQQASHLGCTTVLVEDGLSLPCSKMQTAHNLPQQDVQTASQPAVQQDVQTASQPAVQQDAQQARQIVPRLDLRGMERQTPPAAPQSPECRALQPLPQLTLECAPRDREGGPDHGSQSPQQSTHSRTPPSSVCTPPDQEGAPYHTPQPTPQSTPACTPRDRELIPDRTPTPQSTPACTPRDRELIPDRAPTAQVTPPCIPHDSYTAPTPYHPGNLLMSVMKKMQEHLWDTTAQTEEQAEQDRQQSISQTSQPNMQQEVQQASQLDARQAVDEPNHAAQAMPHSSPTLTARDRDSEQDHTPQATPQSTPACTPRLWENGPVHTPDSTPRSASAYPHPRVSQLSRNRYHPDDDPDPGFILSESQVRQLAELDPQRILHWVQQVAKDGAVPFLAEGFRKV</sequence>
<keyword evidence="4" id="KW-1185">Reference proteome</keyword>
<feature type="coiled-coil region" evidence="1">
    <location>
        <begin position="57"/>
        <end position="108"/>
    </location>
</feature>